<evidence type="ECO:0000313" key="1">
    <source>
        <dbReference type="EMBL" id="THB60512.1"/>
    </source>
</evidence>
<organism evidence="1 2">
    <name type="scientific">Vagococcus silagei</name>
    <dbReference type="NCBI Taxonomy" id="2508885"/>
    <lineage>
        <taxon>Bacteria</taxon>
        <taxon>Bacillati</taxon>
        <taxon>Bacillota</taxon>
        <taxon>Bacilli</taxon>
        <taxon>Lactobacillales</taxon>
        <taxon>Enterococcaceae</taxon>
        <taxon>Vagococcus</taxon>
    </lineage>
</organism>
<proteinExistence type="predicted"/>
<gene>
    <name evidence="1" type="ORF">ESZ54_09820</name>
</gene>
<sequence length="116" mass="13675">MKKNMFSCYFPKKNEGGILFSVLGLLSLTTILTIYVCDSLKMTLEFYLQTKDYYIAQTVQELAYQEVSQNPESKKVTLYYNHGNVRMNRTRTKLELKTTLKNGFQLYNNQFIEEKE</sequence>
<accession>A0A4S3B168</accession>
<comment type="caution">
    <text evidence="1">The sequence shown here is derived from an EMBL/GenBank/DDBJ whole genome shotgun (WGS) entry which is preliminary data.</text>
</comment>
<dbReference type="EMBL" id="SDGV01000022">
    <property type="protein sequence ID" value="THB60512.1"/>
    <property type="molecule type" value="Genomic_DNA"/>
</dbReference>
<dbReference type="InterPro" id="IPR047665">
    <property type="entry name" value="ComGG_streptococcus-type"/>
</dbReference>
<protein>
    <recommendedName>
        <fullName evidence="3">Competence protein ComG</fullName>
    </recommendedName>
</protein>
<keyword evidence="2" id="KW-1185">Reference proteome</keyword>
<dbReference type="AlphaFoldDB" id="A0A4S3B168"/>
<evidence type="ECO:0008006" key="3">
    <source>
        <dbReference type="Google" id="ProtNLM"/>
    </source>
</evidence>
<name>A0A4S3B168_9ENTE</name>
<evidence type="ECO:0000313" key="2">
    <source>
        <dbReference type="Proteomes" id="UP000310506"/>
    </source>
</evidence>
<dbReference type="NCBIfam" id="NF041014">
    <property type="entry name" value="pilin_ComGG_2"/>
    <property type="match status" value="1"/>
</dbReference>
<reference evidence="1 2" key="1">
    <citation type="submission" date="2019-01" db="EMBL/GenBank/DDBJ databases">
        <title>Vagococcus silagei sp. nov. isolated from brewer's grain.</title>
        <authorList>
            <person name="Guu J.-R."/>
        </authorList>
    </citation>
    <scope>NUCLEOTIDE SEQUENCE [LARGE SCALE GENOMIC DNA]</scope>
    <source>
        <strain evidence="1 2">2B-2</strain>
    </source>
</reference>
<dbReference type="Proteomes" id="UP000310506">
    <property type="component" value="Unassembled WGS sequence"/>
</dbReference>